<keyword evidence="1" id="KW-0560">Oxidoreductase</keyword>
<dbReference type="PANTHER" id="PTHR10366">
    <property type="entry name" value="NAD DEPENDENT EPIMERASE/DEHYDRATASE"/>
    <property type="match status" value="1"/>
</dbReference>
<organism evidence="3">
    <name type="scientific">Chromera velia CCMP2878</name>
    <dbReference type="NCBI Taxonomy" id="1169474"/>
    <lineage>
        <taxon>Eukaryota</taxon>
        <taxon>Sar</taxon>
        <taxon>Alveolata</taxon>
        <taxon>Colpodellida</taxon>
        <taxon>Chromeraceae</taxon>
        <taxon>Chromera</taxon>
    </lineage>
</organism>
<evidence type="ECO:0000313" key="3">
    <source>
        <dbReference type="EMBL" id="CEM31747.1"/>
    </source>
</evidence>
<name>A0A0G4GNP9_9ALVE</name>
<evidence type="ECO:0000256" key="1">
    <source>
        <dbReference type="ARBA" id="ARBA00023002"/>
    </source>
</evidence>
<reference evidence="3" key="1">
    <citation type="submission" date="2014-11" db="EMBL/GenBank/DDBJ databases">
        <authorList>
            <person name="Otto D Thomas"/>
            <person name="Naeem Raeece"/>
        </authorList>
    </citation>
    <scope>NUCLEOTIDE SEQUENCE</scope>
</reference>
<dbReference type="EMBL" id="CDMZ01001383">
    <property type="protein sequence ID" value="CEM31747.1"/>
    <property type="molecule type" value="Genomic_DNA"/>
</dbReference>
<dbReference type="AlphaFoldDB" id="A0A0G4GNP9"/>
<dbReference type="InterPro" id="IPR013120">
    <property type="entry name" value="FAR_NAD-bd"/>
</dbReference>
<dbReference type="GO" id="GO:0016616">
    <property type="term" value="F:oxidoreductase activity, acting on the CH-OH group of donors, NAD or NADP as acceptor"/>
    <property type="evidence" value="ECO:0007669"/>
    <property type="project" value="TreeGrafter"/>
</dbReference>
<dbReference type="Pfam" id="PF07993">
    <property type="entry name" value="NAD_binding_4"/>
    <property type="match status" value="1"/>
</dbReference>
<dbReference type="PhylomeDB" id="A0A0G4GNP9"/>
<accession>A0A0G4GNP9</accession>
<dbReference type="InterPro" id="IPR050425">
    <property type="entry name" value="NAD(P)_dehydrat-like"/>
</dbReference>
<evidence type="ECO:0000259" key="2">
    <source>
        <dbReference type="Pfam" id="PF07993"/>
    </source>
</evidence>
<dbReference type="SUPFAM" id="SSF51735">
    <property type="entry name" value="NAD(P)-binding Rossmann-fold domains"/>
    <property type="match status" value="1"/>
</dbReference>
<dbReference type="PANTHER" id="PTHR10366:SF564">
    <property type="entry name" value="STEROL-4-ALPHA-CARBOXYLATE 3-DEHYDROGENASE, DECARBOXYLATING"/>
    <property type="match status" value="1"/>
</dbReference>
<dbReference type="Gene3D" id="3.40.50.720">
    <property type="entry name" value="NAD(P)-binding Rossmann-like Domain"/>
    <property type="match status" value="1"/>
</dbReference>
<dbReference type="InterPro" id="IPR036291">
    <property type="entry name" value="NAD(P)-bd_dom_sf"/>
</dbReference>
<gene>
    <name evidence="3" type="ORF">Cvel_22663</name>
</gene>
<proteinExistence type="predicted"/>
<dbReference type="VEuPathDB" id="CryptoDB:Cvel_22663"/>
<sequence length="387" mass="41815">MEKVLSTTGKVLVTGANGFIAAWLVKDLLSKGLQVRGTVRLGEGGVDASVVQEETETASVKEKLKHLRALPGARERLELFSLNLLGSDQSAFDEAVRGCSVVCHTASPFFFGGKREDFVDPAVKGTERVLQACSGDAGASVHRVVLTSSMAAVMQGRDFPPEAVVSSADWSNTEVLEKNKRFYPLSKTLAEQRAWEMKEEGKAGWDLIVINPTMVFGPCLHETSKTGGEGGSGLNQSNETLLQYFNGSKAKKGCPADRCGWVDVRDVSLLHLRAATATPAEIAEAFGETAVSGSSGLANTRGRRVVAMSASVPWWDVCEETAKQFPKMRESGLVPSSLEKPDARLPVPLLFDNEPACRLLQRPLIPWQETLGTMVKWFAETGHIPAL</sequence>
<feature type="domain" description="Thioester reductase (TE)" evidence="2">
    <location>
        <begin position="13"/>
        <end position="227"/>
    </location>
</feature>
<protein>
    <recommendedName>
        <fullName evidence="2">Thioester reductase (TE) domain-containing protein</fullName>
    </recommendedName>
</protein>